<proteinExistence type="predicted"/>
<name>A0A292PIY1_9PEZI</name>
<protein>
    <submittedName>
        <fullName evidence="1">Uncharacterized protein</fullName>
    </submittedName>
</protein>
<keyword evidence="2" id="KW-1185">Reference proteome</keyword>
<accession>A0A292PIY1</accession>
<evidence type="ECO:0000313" key="2">
    <source>
        <dbReference type="Proteomes" id="UP001412239"/>
    </source>
</evidence>
<organism evidence="1 2">
    <name type="scientific">Tuber aestivum</name>
    <name type="common">summer truffle</name>
    <dbReference type="NCBI Taxonomy" id="59557"/>
    <lineage>
        <taxon>Eukaryota</taxon>
        <taxon>Fungi</taxon>
        <taxon>Dikarya</taxon>
        <taxon>Ascomycota</taxon>
        <taxon>Pezizomycotina</taxon>
        <taxon>Pezizomycetes</taxon>
        <taxon>Pezizales</taxon>
        <taxon>Tuberaceae</taxon>
        <taxon>Tuber</taxon>
    </lineage>
</organism>
<gene>
    <name evidence="1" type="ORF">GSTUAT00008456001</name>
</gene>
<dbReference type="AlphaFoldDB" id="A0A292PIY1"/>
<sequence>MDQKAIRTVPKRPAFHSCIIAFFFPSFFNQAPLPLAEGDEWDAPIVQDSKPRFSSFPKSLASESSSARHGCCTRVLYLLIRPAPTCFHTLYYPCSMIDYRYCTCTSTIRQRRYF</sequence>
<dbReference type="Proteomes" id="UP001412239">
    <property type="component" value="Unassembled WGS sequence"/>
</dbReference>
<evidence type="ECO:0000313" key="1">
    <source>
        <dbReference type="EMBL" id="CUS07439.1"/>
    </source>
</evidence>
<dbReference type="EMBL" id="LN891208">
    <property type="protein sequence ID" value="CUS07439.1"/>
    <property type="molecule type" value="Genomic_DNA"/>
</dbReference>
<reference evidence="1" key="1">
    <citation type="submission" date="2015-10" db="EMBL/GenBank/DDBJ databases">
        <authorList>
            <person name="Regsiter A."/>
            <person name="william w."/>
        </authorList>
    </citation>
    <scope>NUCLEOTIDE SEQUENCE</scope>
    <source>
        <strain evidence="1">Montdore</strain>
    </source>
</reference>